<name>A0ABD1N2A0_9FABA</name>
<sequence>MGRRSGTRERLPTVPGNDAVTSVVVVGGVIQRVLLLSVPAILVPGAAGAGDSAGDNPGGEAEEAAVRSGAGGGAVHGHHAESPLHRLPLPHHTPPLLRRQPQQGRHQVRPVQLHRHVPRHPPRPRLRPRVLPGRPQHPPGHRHHLR</sequence>
<dbReference type="AlphaFoldDB" id="A0ABD1N2A0"/>
<protein>
    <submittedName>
        <fullName evidence="2">Uncharacterized protein</fullName>
    </submittedName>
</protein>
<dbReference type="Proteomes" id="UP001603857">
    <property type="component" value="Unassembled WGS sequence"/>
</dbReference>
<accession>A0ABD1N2A0</accession>
<proteinExistence type="predicted"/>
<evidence type="ECO:0000256" key="1">
    <source>
        <dbReference type="SAM" id="MobiDB-lite"/>
    </source>
</evidence>
<feature type="compositionally biased region" description="Basic residues" evidence="1">
    <location>
        <begin position="106"/>
        <end position="128"/>
    </location>
</feature>
<dbReference type="EMBL" id="JBGMDY010000003">
    <property type="protein sequence ID" value="KAL2342158.1"/>
    <property type="molecule type" value="Genomic_DNA"/>
</dbReference>
<evidence type="ECO:0000313" key="3">
    <source>
        <dbReference type="Proteomes" id="UP001603857"/>
    </source>
</evidence>
<organism evidence="2 3">
    <name type="scientific">Flemingia macrophylla</name>
    <dbReference type="NCBI Taxonomy" id="520843"/>
    <lineage>
        <taxon>Eukaryota</taxon>
        <taxon>Viridiplantae</taxon>
        <taxon>Streptophyta</taxon>
        <taxon>Embryophyta</taxon>
        <taxon>Tracheophyta</taxon>
        <taxon>Spermatophyta</taxon>
        <taxon>Magnoliopsida</taxon>
        <taxon>eudicotyledons</taxon>
        <taxon>Gunneridae</taxon>
        <taxon>Pentapetalae</taxon>
        <taxon>rosids</taxon>
        <taxon>fabids</taxon>
        <taxon>Fabales</taxon>
        <taxon>Fabaceae</taxon>
        <taxon>Papilionoideae</taxon>
        <taxon>50 kb inversion clade</taxon>
        <taxon>NPAAA clade</taxon>
        <taxon>indigoferoid/millettioid clade</taxon>
        <taxon>Phaseoleae</taxon>
        <taxon>Flemingia</taxon>
    </lineage>
</organism>
<keyword evidence="3" id="KW-1185">Reference proteome</keyword>
<comment type="caution">
    <text evidence="2">The sequence shown here is derived from an EMBL/GenBank/DDBJ whole genome shotgun (WGS) entry which is preliminary data.</text>
</comment>
<gene>
    <name evidence="2" type="ORF">Fmac_010098</name>
</gene>
<feature type="region of interest" description="Disordered" evidence="1">
    <location>
        <begin position="45"/>
        <end position="146"/>
    </location>
</feature>
<evidence type="ECO:0000313" key="2">
    <source>
        <dbReference type="EMBL" id="KAL2342158.1"/>
    </source>
</evidence>
<reference evidence="2 3" key="1">
    <citation type="submission" date="2024-08" db="EMBL/GenBank/DDBJ databases">
        <title>Insights into the chromosomal genome structure of Flemingia macrophylla.</title>
        <authorList>
            <person name="Ding Y."/>
            <person name="Zhao Y."/>
            <person name="Bi W."/>
            <person name="Wu M."/>
            <person name="Zhao G."/>
            <person name="Gong Y."/>
            <person name="Li W."/>
            <person name="Zhang P."/>
        </authorList>
    </citation>
    <scope>NUCLEOTIDE SEQUENCE [LARGE SCALE GENOMIC DNA]</scope>
    <source>
        <strain evidence="2">DYQJB</strain>
        <tissue evidence="2">Leaf</tissue>
    </source>
</reference>
<feature type="compositionally biased region" description="Low complexity" evidence="1">
    <location>
        <begin position="45"/>
        <end position="59"/>
    </location>
</feature>